<evidence type="ECO:0000313" key="3">
    <source>
        <dbReference type="Proteomes" id="UP000078397"/>
    </source>
</evidence>
<feature type="compositionally biased region" description="Pro residues" evidence="1">
    <location>
        <begin position="214"/>
        <end position="230"/>
    </location>
</feature>
<dbReference type="EMBL" id="LSBJ02000007">
    <property type="protein sequence ID" value="OAQ62312.1"/>
    <property type="molecule type" value="Genomic_DNA"/>
</dbReference>
<dbReference type="Proteomes" id="UP000078397">
    <property type="component" value="Unassembled WGS sequence"/>
</dbReference>
<evidence type="ECO:0000313" key="2">
    <source>
        <dbReference type="EMBL" id="OAQ62312.1"/>
    </source>
</evidence>
<gene>
    <name evidence="2" type="ORF">VFPPC_07053</name>
</gene>
<feature type="region of interest" description="Disordered" evidence="1">
    <location>
        <begin position="164"/>
        <end position="243"/>
    </location>
</feature>
<name>A0A179FA31_METCM</name>
<accession>A0A179FA31</accession>
<feature type="region of interest" description="Disordered" evidence="1">
    <location>
        <begin position="385"/>
        <end position="404"/>
    </location>
</feature>
<dbReference type="KEGG" id="pchm:VFPPC_07053"/>
<sequence length="454" mass="49742">MKQDLRRGRGQWRGCYSFKDIISRDEPSHGTSTRNGGLRMGNTYYYYYEVDGSTEIHDPAQPSTNACPYMPGQTVNTLHVPIEQSLRHRSVSVNSLRRESYMTMNPEARYVTPVPAPAASVNGAGRRLGSASSLLYNRQSNRSESVGPSWKRLFSRKLVCREMERPATSGRSRDGTMTPSSWPLPDSRPTSSSDGKRTRDISPESLRRFLVEDPPLPPEPTLNNPPPPLEIPNEPSEEVDDDDENFATSAISETQVFATRLSPPPFQRSVSADTLPQTVANSSSLTLTIRPTSKKQSPTFQEPSDLADISQLPKLDTSEPNHCDSSPSISSSTFATPMSPQSLAEELPSFYDSNDEDVLSSYDGDYLSCGPRAGLATRESFKGYSLPRHGEEHKSADSSSPRMTGFNTTSLLAGHTSSMPIGGANYLGATIDTGLDDFVNELGLMVDDIGNKNN</sequence>
<dbReference type="PANTHER" id="PTHR40625:SF1">
    <property type="entry name" value="AMP-ACTIVATED PROTEIN KINASE GLYCOGEN-BINDING DOMAIN-CONTAINING PROTEIN"/>
    <property type="match status" value="1"/>
</dbReference>
<dbReference type="RefSeq" id="XP_018140016.1">
    <property type="nucleotide sequence ID" value="XM_018285976.1"/>
</dbReference>
<dbReference type="AlphaFoldDB" id="A0A179FA31"/>
<dbReference type="STRING" id="1380566.A0A179FA31"/>
<feature type="compositionally biased region" description="Basic and acidic residues" evidence="1">
    <location>
        <begin position="194"/>
        <end position="211"/>
    </location>
</feature>
<feature type="region of interest" description="Disordered" evidence="1">
    <location>
        <begin position="314"/>
        <end position="341"/>
    </location>
</feature>
<dbReference type="GeneID" id="28849970"/>
<evidence type="ECO:0000256" key="1">
    <source>
        <dbReference type="SAM" id="MobiDB-lite"/>
    </source>
</evidence>
<dbReference type="PANTHER" id="PTHR40625">
    <property type="entry name" value="GTP-BINDING PROTEIN ESDC-RELATED"/>
    <property type="match status" value="1"/>
</dbReference>
<comment type="caution">
    <text evidence="2">The sequence shown here is derived from an EMBL/GenBank/DDBJ whole genome shotgun (WGS) entry which is preliminary data.</text>
</comment>
<keyword evidence="3" id="KW-1185">Reference proteome</keyword>
<dbReference type="OrthoDB" id="5422351at2759"/>
<proteinExistence type="predicted"/>
<organism evidence="2 3">
    <name type="scientific">Pochonia chlamydosporia 170</name>
    <dbReference type="NCBI Taxonomy" id="1380566"/>
    <lineage>
        <taxon>Eukaryota</taxon>
        <taxon>Fungi</taxon>
        <taxon>Dikarya</taxon>
        <taxon>Ascomycota</taxon>
        <taxon>Pezizomycotina</taxon>
        <taxon>Sordariomycetes</taxon>
        <taxon>Hypocreomycetidae</taxon>
        <taxon>Hypocreales</taxon>
        <taxon>Clavicipitaceae</taxon>
        <taxon>Pochonia</taxon>
    </lineage>
</organism>
<reference evidence="2 3" key="1">
    <citation type="journal article" date="2016" name="PLoS Pathog.">
        <title>Biosynthesis of antibiotic leucinostatins in bio-control fungus Purpureocillium lilacinum and their inhibition on phytophthora revealed by genome mining.</title>
        <authorList>
            <person name="Wang G."/>
            <person name="Liu Z."/>
            <person name="Lin R."/>
            <person name="Li E."/>
            <person name="Mao Z."/>
            <person name="Ling J."/>
            <person name="Yang Y."/>
            <person name="Yin W.B."/>
            <person name="Xie B."/>
        </authorList>
    </citation>
    <scope>NUCLEOTIDE SEQUENCE [LARGE SCALE GENOMIC DNA]</scope>
    <source>
        <strain evidence="2">170</strain>
    </source>
</reference>
<protein>
    <submittedName>
        <fullName evidence="2">Uncharacterized protein</fullName>
    </submittedName>
</protein>